<dbReference type="InterPro" id="IPR011992">
    <property type="entry name" value="EF-hand-dom_pair"/>
</dbReference>
<dbReference type="Proteomes" id="UP000239649">
    <property type="component" value="Unassembled WGS sequence"/>
</dbReference>
<comment type="caution">
    <text evidence="3">The sequence shown here is derived from an EMBL/GenBank/DDBJ whole genome shotgun (WGS) entry which is preliminary data.</text>
</comment>
<dbReference type="EMBL" id="LHPF02000010">
    <property type="protein sequence ID" value="PSC72379.1"/>
    <property type="molecule type" value="Genomic_DNA"/>
</dbReference>
<evidence type="ECO:0000313" key="4">
    <source>
        <dbReference type="Proteomes" id="UP000239649"/>
    </source>
</evidence>
<keyword evidence="4" id="KW-1185">Reference proteome</keyword>
<organism evidence="3 4">
    <name type="scientific">Micractinium conductrix</name>
    <dbReference type="NCBI Taxonomy" id="554055"/>
    <lineage>
        <taxon>Eukaryota</taxon>
        <taxon>Viridiplantae</taxon>
        <taxon>Chlorophyta</taxon>
        <taxon>core chlorophytes</taxon>
        <taxon>Trebouxiophyceae</taxon>
        <taxon>Chlorellales</taxon>
        <taxon>Chlorellaceae</taxon>
        <taxon>Chlorella clade</taxon>
        <taxon>Micractinium</taxon>
    </lineage>
</organism>
<dbReference type="AlphaFoldDB" id="A0A2P6VE81"/>
<dbReference type="PANTHER" id="PTHR12932:SF9">
    <property type="entry name" value="TUBULIN POLYMERIZATION-PROMOTING PROTEIN HOMOLOG"/>
    <property type="match status" value="1"/>
</dbReference>
<sequence length="691" mass="72222">MQLFGKNKSTKQEKKGQAKKEGCGSLFRRSRKRADEPVTDEQAAPAELVPRLQLEALSLGGEPTQEHLEEEEPASDGGSDCSSVVGAAEAEALCMAALRQVAERAEQLTAAARAAMAHRSNCLALATFGERVVAVLEAKGPLLLAAAADDCLPRVASLLGGASALAASCSAPGWVLTAASNEACTVEGMNLVHAQLSTALKEHGLDSAPGLRLPGADYLDGSRSLLRRLRVLGSGSLHGGLTVLAGSEDEQCRLGEALGVEPEEVARDAAHILAAGLVQEEAAPASLQADALATPGLHAVFAAYACFGAHGAGERGAAPELDSFRCAKLVREAGLLSRDLTLRELDVMFVRAKERGARRLTFAGFVQLLSLVAGKRDAPVAEVVSSVLELEARGPERRATTPEAVRFHDDRTTYTGVHKRGGMKICDDRMELRTMVDRDAAEKSERRASLVRTFSTSTTAAASAATPPLTRLSTGLTPRSTGGLTPRGGGLTPRLAFHPPASTGAATPRLSSVRGAARSSVALRATPPASHAPTPSPAPMTGAEEDTPATTASVKLLFETFGAWGRSGALDAGLDSKQFVKLMRDANLLGRGLNITRVDLIFAGVVGKGARRMGLTEFYTSLPRLAEARRCSRAELVESLCACEGPTSHSATTPQTGLALAERSNFTGIAARGGPSTLDARVTLEGMVQRT</sequence>
<dbReference type="Gene3D" id="1.10.238.10">
    <property type="entry name" value="EF-hand"/>
    <property type="match status" value="2"/>
</dbReference>
<dbReference type="GO" id="GO:0001578">
    <property type="term" value="P:microtubule bundle formation"/>
    <property type="evidence" value="ECO:0007669"/>
    <property type="project" value="TreeGrafter"/>
</dbReference>
<dbReference type="Pfam" id="PF05517">
    <property type="entry name" value="p25-alpha"/>
    <property type="match status" value="2"/>
</dbReference>
<feature type="compositionally biased region" description="Basic and acidic residues" evidence="2">
    <location>
        <begin position="10"/>
        <end position="22"/>
    </location>
</feature>
<feature type="compositionally biased region" description="Low complexity" evidence="2">
    <location>
        <begin position="457"/>
        <end position="466"/>
    </location>
</feature>
<feature type="compositionally biased region" description="Low complexity" evidence="2">
    <location>
        <begin position="509"/>
        <end position="533"/>
    </location>
</feature>
<evidence type="ECO:0000256" key="1">
    <source>
        <dbReference type="ARBA" id="ARBA00010994"/>
    </source>
</evidence>
<comment type="similarity">
    <text evidence="1">Belongs to the TPPP family.</text>
</comment>
<name>A0A2P6VE81_9CHLO</name>
<protein>
    <submittedName>
        <fullName evidence="3">P25-alpha family</fullName>
    </submittedName>
</protein>
<dbReference type="PANTHER" id="PTHR12932">
    <property type="entry name" value="P25 ALPHA-RELATED"/>
    <property type="match status" value="1"/>
</dbReference>
<evidence type="ECO:0000256" key="2">
    <source>
        <dbReference type="SAM" id="MobiDB-lite"/>
    </source>
</evidence>
<dbReference type="GO" id="GO:0015631">
    <property type="term" value="F:tubulin binding"/>
    <property type="evidence" value="ECO:0007669"/>
    <property type="project" value="InterPro"/>
</dbReference>
<gene>
    <name evidence="3" type="ORF">C2E20_4322</name>
</gene>
<feature type="region of interest" description="Disordered" evidence="2">
    <location>
        <begin position="62"/>
        <end position="82"/>
    </location>
</feature>
<dbReference type="InterPro" id="IPR008907">
    <property type="entry name" value="TPP/p25"/>
</dbReference>
<feature type="region of interest" description="Disordered" evidence="2">
    <location>
        <begin position="457"/>
        <end position="548"/>
    </location>
</feature>
<evidence type="ECO:0000313" key="3">
    <source>
        <dbReference type="EMBL" id="PSC72379.1"/>
    </source>
</evidence>
<dbReference type="OrthoDB" id="548799at2759"/>
<accession>A0A2P6VE81</accession>
<feature type="region of interest" description="Disordered" evidence="2">
    <location>
        <begin position="1"/>
        <end position="50"/>
    </location>
</feature>
<dbReference type="GO" id="GO:0046785">
    <property type="term" value="P:microtubule polymerization"/>
    <property type="evidence" value="ECO:0007669"/>
    <property type="project" value="InterPro"/>
</dbReference>
<dbReference type="GO" id="GO:0005874">
    <property type="term" value="C:microtubule"/>
    <property type="evidence" value="ECO:0007669"/>
    <property type="project" value="TreeGrafter"/>
</dbReference>
<dbReference type="GO" id="GO:0032273">
    <property type="term" value="P:positive regulation of protein polymerization"/>
    <property type="evidence" value="ECO:0007669"/>
    <property type="project" value="TreeGrafter"/>
</dbReference>
<reference evidence="3 4" key="1">
    <citation type="journal article" date="2018" name="Plant J.">
        <title>Genome sequences of Chlorella sorokiniana UTEX 1602 and Micractinium conductrix SAG 241.80: implications to maltose excretion by a green alga.</title>
        <authorList>
            <person name="Arriola M.B."/>
            <person name="Velmurugan N."/>
            <person name="Zhang Y."/>
            <person name="Plunkett M.H."/>
            <person name="Hondzo H."/>
            <person name="Barney B.M."/>
        </authorList>
    </citation>
    <scope>NUCLEOTIDE SEQUENCE [LARGE SCALE GENOMIC DNA]</scope>
    <source>
        <strain evidence="3 4">SAG 241.80</strain>
    </source>
</reference>
<dbReference type="SUPFAM" id="SSF47473">
    <property type="entry name" value="EF-hand"/>
    <property type="match status" value="2"/>
</dbReference>
<proteinExistence type="inferred from homology"/>